<dbReference type="VEuPathDB" id="FungiDB:Bcin09g06510"/>
<keyword evidence="3" id="KW-1185">Reference proteome</keyword>
<feature type="region of interest" description="Disordered" evidence="1">
    <location>
        <begin position="316"/>
        <end position="337"/>
    </location>
</feature>
<evidence type="ECO:0000256" key="1">
    <source>
        <dbReference type="SAM" id="MobiDB-lite"/>
    </source>
</evidence>
<reference evidence="2 3" key="3">
    <citation type="journal article" date="2017" name="Mol. Plant Pathol.">
        <title>A gapless genome sequence of the fungus Botrytis cinerea.</title>
        <authorList>
            <person name="Van Kan J.A."/>
            <person name="Stassen J.H."/>
            <person name="Mosbach A."/>
            <person name="Van Der Lee T.A."/>
            <person name="Faino L."/>
            <person name="Farmer A.D."/>
            <person name="Papasotiriou D.G."/>
            <person name="Zhou S."/>
            <person name="Seidl M.F."/>
            <person name="Cottam E."/>
            <person name="Edel D."/>
            <person name="Hahn M."/>
            <person name="Schwartz D.C."/>
            <person name="Dietrich R.A."/>
            <person name="Widdison S."/>
            <person name="Scalliet G."/>
        </authorList>
    </citation>
    <scope>NUCLEOTIDE SEQUENCE [LARGE SCALE GENOMIC DNA]</scope>
    <source>
        <strain evidence="2 3">B05.10</strain>
    </source>
</reference>
<dbReference type="GO" id="GO:0072380">
    <property type="term" value="C:TRC complex"/>
    <property type="evidence" value="ECO:0007669"/>
    <property type="project" value="TreeGrafter"/>
</dbReference>
<dbReference type="Pfam" id="PF03928">
    <property type="entry name" value="HbpS-like"/>
    <property type="match status" value="1"/>
</dbReference>
<evidence type="ECO:0000313" key="3">
    <source>
        <dbReference type="Proteomes" id="UP000001798"/>
    </source>
</evidence>
<protein>
    <recommendedName>
        <fullName evidence="4">Duf967 domain protein</fullName>
    </recommendedName>
</protein>
<feature type="compositionally biased region" description="Low complexity" evidence="1">
    <location>
        <begin position="218"/>
        <end position="228"/>
    </location>
</feature>
<dbReference type="OrthoDB" id="2209940at2759"/>
<accession>A0A384JTH8</accession>
<gene>
    <name evidence="2" type="ORF">BCIN_09g06510</name>
</gene>
<feature type="region of interest" description="Disordered" evidence="1">
    <location>
        <begin position="170"/>
        <end position="275"/>
    </location>
</feature>
<organism evidence="2 3">
    <name type="scientific">Botryotinia fuckeliana (strain B05.10)</name>
    <name type="common">Noble rot fungus</name>
    <name type="synonym">Botrytis cinerea</name>
    <dbReference type="NCBI Taxonomy" id="332648"/>
    <lineage>
        <taxon>Eukaryota</taxon>
        <taxon>Fungi</taxon>
        <taxon>Dikarya</taxon>
        <taxon>Ascomycota</taxon>
        <taxon>Pezizomycotina</taxon>
        <taxon>Leotiomycetes</taxon>
        <taxon>Helotiales</taxon>
        <taxon>Sclerotiniaceae</taxon>
        <taxon>Botrytis</taxon>
    </lineage>
</organism>
<feature type="compositionally biased region" description="Low complexity" evidence="1">
    <location>
        <begin position="127"/>
        <end position="147"/>
    </location>
</feature>
<evidence type="ECO:0008006" key="4">
    <source>
        <dbReference type="Google" id="ProtNLM"/>
    </source>
</evidence>
<dbReference type="GO" id="GO:0006620">
    <property type="term" value="P:post-translational protein targeting to endoplasmic reticulum membrane"/>
    <property type="evidence" value="ECO:0007669"/>
    <property type="project" value="TreeGrafter"/>
</dbReference>
<dbReference type="InterPro" id="IPR005624">
    <property type="entry name" value="PduO/GlcC-like"/>
</dbReference>
<dbReference type="InterPro" id="IPR038084">
    <property type="entry name" value="PduO/GlcC-like_sf"/>
</dbReference>
<dbReference type="GeneID" id="5433808"/>
<reference evidence="2 3" key="2">
    <citation type="journal article" date="2012" name="Eukaryot. Cell">
        <title>Genome update of Botrytis cinerea strains B05.10 and T4.</title>
        <authorList>
            <person name="Staats M."/>
            <person name="van Kan J.A."/>
        </authorList>
    </citation>
    <scope>NUCLEOTIDE SEQUENCE [LARGE SCALE GENOMIC DNA]</scope>
    <source>
        <strain evidence="2 3">B05.10</strain>
    </source>
</reference>
<reference evidence="2 3" key="1">
    <citation type="journal article" date="2011" name="PLoS Genet.">
        <title>Genomic analysis of the necrotrophic fungal pathogens Sclerotinia sclerotiorum and Botrytis cinerea.</title>
        <authorList>
            <person name="Amselem J."/>
            <person name="Cuomo C.A."/>
            <person name="van Kan J.A."/>
            <person name="Viaud M."/>
            <person name="Benito E.P."/>
            <person name="Couloux A."/>
            <person name="Coutinho P.M."/>
            <person name="de Vries R.P."/>
            <person name="Dyer P.S."/>
            <person name="Fillinger S."/>
            <person name="Fournier E."/>
            <person name="Gout L."/>
            <person name="Hahn M."/>
            <person name="Kohn L."/>
            <person name="Lapalu N."/>
            <person name="Plummer K.M."/>
            <person name="Pradier J.M."/>
            <person name="Quevillon E."/>
            <person name="Sharon A."/>
            <person name="Simon A."/>
            <person name="ten Have A."/>
            <person name="Tudzynski B."/>
            <person name="Tudzynski P."/>
            <person name="Wincker P."/>
            <person name="Andrew M."/>
            <person name="Anthouard V."/>
            <person name="Beever R.E."/>
            <person name="Beffa R."/>
            <person name="Benoit I."/>
            <person name="Bouzid O."/>
            <person name="Brault B."/>
            <person name="Chen Z."/>
            <person name="Choquer M."/>
            <person name="Collemare J."/>
            <person name="Cotton P."/>
            <person name="Danchin E.G."/>
            <person name="Da Silva C."/>
            <person name="Gautier A."/>
            <person name="Giraud C."/>
            <person name="Giraud T."/>
            <person name="Gonzalez C."/>
            <person name="Grossetete S."/>
            <person name="Guldener U."/>
            <person name="Henrissat B."/>
            <person name="Howlett B.J."/>
            <person name="Kodira C."/>
            <person name="Kretschmer M."/>
            <person name="Lappartient A."/>
            <person name="Leroch M."/>
            <person name="Levis C."/>
            <person name="Mauceli E."/>
            <person name="Neuveglise C."/>
            <person name="Oeser B."/>
            <person name="Pearson M."/>
            <person name="Poulain J."/>
            <person name="Poussereau N."/>
            <person name="Quesneville H."/>
            <person name="Rascle C."/>
            <person name="Schumacher J."/>
            <person name="Segurens B."/>
            <person name="Sexton A."/>
            <person name="Silva E."/>
            <person name="Sirven C."/>
            <person name="Soanes D.M."/>
            <person name="Talbot N.J."/>
            <person name="Templeton M."/>
            <person name="Yandava C."/>
            <person name="Yarden O."/>
            <person name="Zeng Q."/>
            <person name="Rollins J.A."/>
            <person name="Lebrun M.H."/>
            <person name="Dickman M."/>
        </authorList>
    </citation>
    <scope>NUCLEOTIDE SEQUENCE [LARGE SCALE GENOMIC DNA]</scope>
    <source>
        <strain evidence="2 3">B05.10</strain>
    </source>
</reference>
<feature type="region of interest" description="Disordered" evidence="1">
    <location>
        <begin position="21"/>
        <end position="150"/>
    </location>
</feature>
<evidence type="ECO:0000313" key="2">
    <source>
        <dbReference type="EMBL" id="ATZ53888.1"/>
    </source>
</evidence>
<feature type="compositionally biased region" description="Basic and acidic residues" evidence="1">
    <location>
        <begin position="91"/>
        <end position="109"/>
    </location>
</feature>
<name>A0A384JTH8_BOTFB</name>
<feature type="compositionally biased region" description="Polar residues" evidence="1">
    <location>
        <begin position="172"/>
        <end position="181"/>
    </location>
</feature>
<dbReference type="AlphaFoldDB" id="A0A384JTH8"/>
<proteinExistence type="predicted"/>
<feature type="compositionally biased region" description="Polar residues" evidence="1">
    <location>
        <begin position="259"/>
        <end position="273"/>
    </location>
</feature>
<dbReference type="Gene3D" id="3.30.450.150">
    <property type="entry name" value="Haem-degrading domain"/>
    <property type="match status" value="1"/>
</dbReference>
<feature type="compositionally biased region" description="Low complexity" evidence="1">
    <location>
        <begin position="245"/>
        <end position="258"/>
    </location>
</feature>
<dbReference type="Proteomes" id="UP000001798">
    <property type="component" value="Chromosome 9"/>
</dbReference>
<dbReference type="InterPro" id="IPR010371">
    <property type="entry name" value="YBR137W-like"/>
</dbReference>
<dbReference type="PANTHER" id="PTHR28255:SF1">
    <property type="entry name" value="UPF0303 PROTEIN YBR137W"/>
    <property type="match status" value="1"/>
</dbReference>
<dbReference type="SUPFAM" id="SSF143744">
    <property type="entry name" value="GlcG-like"/>
    <property type="match status" value="1"/>
</dbReference>
<dbReference type="RefSeq" id="XP_024551099.1">
    <property type="nucleotide sequence ID" value="XM_024695305.1"/>
</dbReference>
<feature type="compositionally biased region" description="Polar residues" evidence="1">
    <location>
        <begin position="74"/>
        <end position="83"/>
    </location>
</feature>
<dbReference type="PANTHER" id="PTHR28255">
    <property type="match status" value="1"/>
</dbReference>
<feature type="compositionally biased region" description="Polar residues" evidence="1">
    <location>
        <begin position="41"/>
        <end position="53"/>
    </location>
</feature>
<dbReference type="KEGG" id="bfu:BCIN_09g06510"/>
<dbReference type="EMBL" id="CP009813">
    <property type="protein sequence ID" value="ATZ53888.1"/>
    <property type="molecule type" value="Genomic_DNA"/>
</dbReference>
<sequence>MVNVALSLTLSAGMSPTPTSTFCGLHRPSHSHSNAHKDVAQQDTSDANSTTSSKYRKQLVANARPLLLRRRDTANTTRSLPNLSSRSKSSLQDKDKDKDKFGSSSDDSHSSIPVPPGRNLRLKKSQPPGSSSPNFSLPLNNNNNPKRPSADFQWAREDQLSVILEYLDETTRSGSTPSSENADPLIHSNPATPLALPQPPQTKTPPLAIPETIRENLSPTPTSSPRTPKFNKIGVRERASNSKIPSYSYSRTPSTPSTLNTAFTNSSTPSRPSNLIRRSEQRNLEEKFREIREGLRDKDRVDPVDFSSSALGIRMASSIGSERGTPETAPRPIAHPPKDLESIARIDSSLIFEHFTTSDAWVLGSALRERLLPHPTPVVISISLSNANQVLFHCCTHSGTMPDNDSWVSRKRKTVLRWGVSTWYMWCKFEGDEGAFARKYGLGNEAGDYAIHGGGVPIRVTGVEGVVACVVVSGLKQWEDHGVIVEVIRDLYY</sequence>